<dbReference type="NCBIfam" id="TIGR03519">
    <property type="entry name" value="T9SS_PorP_fam"/>
    <property type="match status" value="1"/>
</dbReference>
<organism evidence="2 3">
    <name type="scientific">Flavobacterium terrigena</name>
    <dbReference type="NCBI Taxonomy" id="402734"/>
    <lineage>
        <taxon>Bacteria</taxon>
        <taxon>Pseudomonadati</taxon>
        <taxon>Bacteroidota</taxon>
        <taxon>Flavobacteriia</taxon>
        <taxon>Flavobacteriales</taxon>
        <taxon>Flavobacteriaceae</taxon>
        <taxon>Flavobacterium</taxon>
    </lineage>
</organism>
<dbReference type="STRING" id="402734.SAMN05660918_2727"/>
<evidence type="ECO:0000256" key="1">
    <source>
        <dbReference type="SAM" id="SignalP"/>
    </source>
</evidence>
<dbReference type="InterPro" id="IPR019861">
    <property type="entry name" value="PorP/SprF_Bacteroidetes"/>
</dbReference>
<accession>A0A1H6X952</accession>
<name>A0A1H6X952_9FLAO</name>
<gene>
    <name evidence="2" type="ORF">SAMN05660918_2727</name>
</gene>
<dbReference type="OrthoDB" id="648347at2"/>
<reference evidence="3" key="1">
    <citation type="submission" date="2016-10" db="EMBL/GenBank/DDBJ databases">
        <authorList>
            <person name="Varghese N."/>
            <person name="Submissions S."/>
        </authorList>
    </citation>
    <scope>NUCLEOTIDE SEQUENCE [LARGE SCALE GENOMIC DNA]</scope>
    <source>
        <strain evidence="3">DSM 17934</strain>
    </source>
</reference>
<keyword evidence="3" id="KW-1185">Reference proteome</keyword>
<proteinExistence type="predicted"/>
<protein>
    <submittedName>
        <fullName evidence="2">Type IX secretion system membrane protein, PorP/SprF family</fullName>
    </submittedName>
</protein>
<dbReference type="Proteomes" id="UP000199702">
    <property type="component" value="Unassembled WGS sequence"/>
</dbReference>
<keyword evidence="1" id="KW-0732">Signal</keyword>
<dbReference type="EMBL" id="FNYA01000008">
    <property type="protein sequence ID" value="SEJ24606.1"/>
    <property type="molecule type" value="Genomic_DNA"/>
</dbReference>
<dbReference type="RefSeq" id="WP_091314892.1">
    <property type="nucleotide sequence ID" value="NZ_CBCSJU010000003.1"/>
</dbReference>
<dbReference type="Pfam" id="PF11751">
    <property type="entry name" value="PorP_SprF"/>
    <property type="match status" value="1"/>
</dbReference>
<feature type="signal peptide" evidence="1">
    <location>
        <begin position="1"/>
        <end position="20"/>
    </location>
</feature>
<dbReference type="AlphaFoldDB" id="A0A1H6X952"/>
<sequence>MKLRNLLLLNLIIFFQSAFSQEGIAVYTDYLTDNYYLIHPSMAGAANCAKLRVTGRQQWFGQQDAPSLQTMSFNTSLDEDGKSGMGIIAFNDKNGYHSQTGGKLSYAHHLLFSRSKADLNMLSFGLSAAFVQSRLDETAFTVFDPQVYGGITQKDSYFNLDVGASYHYMDFFTHVTVKNFIANRRELYLEGVESDNLRKYLWSLGANFGDDESISVEPSFMFQITEYTGEKSIDLNAKVYKAMEFGKLWGGLSYRRSFDGAQYTEGEGVVNDQKLQWITPFVGVNFKQFMVGYSYNQVMGNVKFDNAGYHQITIGMNLFCKEKAFDCNCPAVSN</sequence>
<evidence type="ECO:0000313" key="3">
    <source>
        <dbReference type="Proteomes" id="UP000199702"/>
    </source>
</evidence>
<feature type="chain" id="PRO_5011633994" evidence="1">
    <location>
        <begin position="21"/>
        <end position="334"/>
    </location>
</feature>
<evidence type="ECO:0000313" key="2">
    <source>
        <dbReference type="EMBL" id="SEJ24606.1"/>
    </source>
</evidence>